<sequence>MLSTMLSSFLSLILSIHAINGANWIGPIPQDVYKYSYGEYWGQDQNSCIVSDTTLFSLSSNFIGIPSIQICDGKYQVNWKKLVLPRNTIPMCGYIPALYNTGASNYRLITQLGLILGNATYKNYKNQCLDEMSVSSKSRFNEMYNVDSHDTACMRYAEFLTVTYGLDPEIRKIADSVENMISNNLKWRNTKIQANLIVSGACVATNKVSCISLWKHLFEEKDNSYLNLIGMDIKKTPTTWLYADGIDIELLHPLVEIMGMDLQTKIVDGIHYHHISPNSPEGESVKRIPGLVGGIPKSL</sequence>
<gene>
    <name evidence="2" type="ORF">CONCODRAFT_9587</name>
</gene>
<evidence type="ECO:0000313" key="2">
    <source>
        <dbReference type="EMBL" id="KXN68205.1"/>
    </source>
</evidence>
<keyword evidence="3" id="KW-1185">Reference proteome</keyword>
<feature type="chain" id="PRO_5007294310" evidence="1">
    <location>
        <begin position="22"/>
        <end position="299"/>
    </location>
</feature>
<evidence type="ECO:0000313" key="3">
    <source>
        <dbReference type="Proteomes" id="UP000070444"/>
    </source>
</evidence>
<organism evidence="2 3">
    <name type="scientific">Conidiobolus coronatus (strain ATCC 28846 / CBS 209.66 / NRRL 28638)</name>
    <name type="common">Delacroixia coronata</name>
    <dbReference type="NCBI Taxonomy" id="796925"/>
    <lineage>
        <taxon>Eukaryota</taxon>
        <taxon>Fungi</taxon>
        <taxon>Fungi incertae sedis</taxon>
        <taxon>Zoopagomycota</taxon>
        <taxon>Entomophthoromycotina</taxon>
        <taxon>Entomophthoromycetes</taxon>
        <taxon>Entomophthorales</taxon>
        <taxon>Ancylistaceae</taxon>
        <taxon>Conidiobolus</taxon>
    </lineage>
</organism>
<feature type="signal peptide" evidence="1">
    <location>
        <begin position="1"/>
        <end position="21"/>
    </location>
</feature>
<dbReference type="EMBL" id="KQ964589">
    <property type="protein sequence ID" value="KXN68205.1"/>
    <property type="molecule type" value="Genomic_DNA"/>
</dbReference>
<dbReference type="AlphaFoldDB" id="A0A137NZG8"/>
<dbReference type="Proteomes" id="UP000070444">
    <property type="component" value="Unassembled WGS sequence"/>
</dbReference>
<accession>A0A137NZG8</accession>
<proteinExistence type="predicted"/>
<name>A0A137NZG8_CONC2</name>
<reference evidence="2 3" key="1">
    <citation type="journal article" date="2015" name="Genome Biol. Evol.">
        <title>Phylogenomic analyses indicate that early fungi evolved digesting cell walls of algal ancestors of land plants.</title>
        <authorList>
            <person name="Chang Y."/>
            <person name="Wang S."/>
            <person name="Sekimoto S."/>
            <person name="Aerts A.L."/>
            <person name="Choi C."/>
            <person name="Clum A."/>
            <person name="LaButti K.M."/>
            <person name="Lindquist E.A."/>
            <person name="Yee Ngan C."/>
            <person name="Ohm R.A."/>
            <person name="Salamov A.A."/>
            <person name="Grigoriev I.V."/>
            <person name="Spatafora J.W."/>
            <person name="Berbee M.L."/>
        </authorList>
    </citation>
    <scope>NUCLEOTIDE SEQUENCE [LARGE SCALE GENOMIC DNA]</scope>
    <source>
        <strain evidence="2 3">NRRL 28638</strain>
    </source>
</reference>
<keyword evidence="1" id="KW-0732">Signal</keyword>
<evidence type="ECO:0000256" key="1">
    <source>
        <dbReference type="SAM" id="SignalP"/>
    </source>
</evidence>
<protein>
    <submittedName>
        <fullName evidence="2">Uncharacterized protein</fullName>
    </submittedName>
</protein>